<dbReference type="EMBL" id="OW150024">
    <property type="protein sequence ID" value="CAH2032074.1"/>
    <property type="molecule type" value="Genomic_DNA"/>
</dbReference>
<evidence type="ECO:0000313" key="3">
    <source>
        <dbReference type="EMBL" id="CAH2032074.1"/>
    </source>
</evidence>
<keyword evidence="4" id="KW-1185">Reference proteome</keyword>
<dbReference type="InterPro" id="IPR005586">
    <property type="entry name" value="ABC_trans_aux"/>
</dbReference>
<evidence type="ECO:0000259" key="2">
    <source>
        <dbReference type="Pfam" id="PF03886"/>
    </source>
</evidence>
<feature type="chain" id="PRO_5045155991" evidence="1">
    <location>
        <begin position="28"/>
        <end position="206"/>
    </location>
</feature>
<dbReference type="Proteomes" id="UP001295463">
    <property type="component" value="Chromosome"/>
</dbReference>
<dbReference type="Gene3D" id="3.40.50.10610">
    <property type="entry name" value="ABC-type transport auxiliary lipoprotein component"/>
    <property type="match status" value="1"/>
</dbReference>
<organism evidence="3 4">
    <name type="scientific">Trichlorobacter ammonificans</name>
    <dbReference type="NCBI Taxonomy" id="2916410"/>
    <lineage>
        <taxon>Bacteria</taxon>
        <taxon>Pseudomonadati</taxon>
        <taxon>Thermodesulfobacteriota</taxon>
        <taxon>Desulfuromonadia</taxon>
        <taxon>Geobacterales</taxon>
        <taxon>Geobacteraceae</taxon>
        <taxon>Trichlorobacter</taxon>
    </lineage>
</organism>
<name>A0ABM9DCL4_9BACT</name>
<feature type="signal peptide" evidence="1">
    <location>
        <begin position="1"/>
        <end position="27"/>
    </location>
</feature>
<keyword evidence="1" id="KW-0732">Signal</keyword>
<evidence type="ECO:0000313" key="4">
    <source>
        <dbReference type="Proteomes" id="UP001295463"/>
    </source>
</evidence>
<protein>
    <submittedName>
        <fullName evidence="3">ABC_trans_aux domain-containing protein</fullName>
    </submittedName>
</protein>
<feature type="domain" description="ABC-type transport auxiliary lipoprotein component" evidence="2">
    <location>
        <begin position="30"/>
        <end position="188"/>
    </location>
</feature>
<accession>A0ABM9DCL4</accession>
<evidence type="ECO:0000256" key="1">
    <source>
        <dbReference type="SAM" id="SignalP"/>
    </source>
</evidence>
<sequence length="206" mass="22184">MRSSARNTVACWLSALLLAGCAASPEAQFYTLAPLPSTDNNPGIPFPHSLEVRPVTLPELVDRPQLVVGIDAHQVRLLENHRWAEPLKSAIPRIMADNLSRILGTDRVSWYPRAAPAPADYRITVDFQRFESSGSLVILDALWTVRSAAGGAPQTGRSLVRETSVSADHGAIASAYSRALAAVSRDIAVHLRRNAGGPPAPPRQTL</sequence>
<dbReference type="Pfam" id="PF03886">
    <property type="entry name" value="ABC_trans_aux"/>
    <property type="match status" value="1"/>
</dbReference>
<reference evidence="3 4" key="1">
    <citation type="submission" date="2022-03" db="EMBL/GenBank/DDBJ databases">
        <authorList>
            <person name="Koch H."/>
        </authorList>
    </citation>
    <scope>NUCLEOTIDE SEQUENCE [LARGE SCALE GENOMIC DNA]</scope>
    <source>
        <strain evidence="3 4">G1</strain>
    </source>
</reference>
<dbReference type="RefSeq" id="WP_305732851.1">
    <property type="nucleotide sequence ID" value="NZ_OW150024.1"/>
</dbReference>
<dbReference type="PROSITE" id="PS51257">
    <property type="entry name" value="PROKAR_LIPOPROTEIN"/>
    <property type="match status" value="1"/>
</dbReference>
<proteinExistence type="predicted"/>
<dbReference type="SUPFAM" id="SSF159594">
    <property type="entry name" value="XCC0632-like"/>
    <property type="match status" value="1"/>
</dbReference>
<gene>
    <name evidence="3" type="ORF">GEAMG1_2238</name>
</gene>